<proteinExistence type="inferred from homology"/>
<evidence type="ECO:0000256" key="4">
    <source>
        <dbReference type="ARBA" id="ARBA00023172"/>
    </source>
</evidence>
<evidence type="ECO:0000256" key="3">
    <source>
        <dbReference type="ARBA" id="ARBA00023125"/>
    </source>
</evidence>
<feature type="domain" description="Tn3 transposase DDE" evidence="5">
    <location>
        <begin position="566"/>
        <end position="947"/>
    </location>
</feature>
<dbReference type="GO" id="GO:0006313">
    <property type="term" value="P:DNA transposition"/>
    <property type="evidence" value="ECO:0007669"/>
    <property type="project" value="InterPro"/>
</dbReference>
<keyword evidence="4" id="KW-0233">DNA recombination</keyword>
<accession>A0A841LI19</accession>
<dbReference type="GO" id="GO:0003677">
    <property type="term" value="F:DNA binding"/>
    <property type="evidence" value="ECO:0007669"/>
    <property type="project" value="UniProtKB-KW"/>
</dbReference>
<evidence type="ECO:0000256" key="2">
    <source>
        <dbReference type="ARBA" id="ARBA00022578"/>
    </source>
</evidence>
<keyword evidence="2" id="KW-0815">Transposition</keyword>
<name>A0A841LI19_9SPHN</name>
<dbReference type="Proteomes" id="UP000538147">
    <property type="component" value="Unassembled WGS sequence"/>
</dbReference>
<dbReference type="RefSeq" id="WP_184203154.1">
    <property type="nucleotide sequence ID" value="NZ_BMOX01000127.1"/>
</dbReference>
<protein>
    <submittedName>
        <fullName evidence="7">TnpA family transposase</fullName>
    </submittedName>
</protein>
<comment type="caution">
    <text evidence="7">The sequence shown here is derived from an EMBL/GenBank/DDBJ whole genome shotgun (WGS) entry which is preliminary data.</text>
</comment>
<evidence type="ECO:0000313" key="8">
    <source>
        <dbReference type="Proteomes" id="UP000538147"/>
    </source>
</evidence>
<dbReference type="EMBL" id="JACIIV010000052">
    <property type="protein sequence ID" value="MBB6229455.1"/>
    <property type="molecule type" value="Genomic_DNA"/>
</dbReference>
<dbReference type="NCBIfam" id="NF033527">
    <property type="entry name" value="transpos_Tn3"/>
    <property type="match status" value="1"/>
</dbReference>
<dbReference type="AlphaFoldDB" id="A0A841LI19"/>
<evidence type="ECO:0000259" key="6">
    <source>
        <dbReference type="Pfam" id="PF13700"/>
    </source>
</evidence>
<keyword evidence="8" id="KW-1185">Reference proteome</keyword>
<dbReference type="Pfam" id="PF13700">
    <property type="entry name" value="DUF4158"/>
    <property type="match status" value="1"/>
</dbReference>
<dbReference type="InterPro" id="IPR047653">
    <property type="entry name" value="Tn3-like_transpos"/>
</dbReference>
<dbReference type="GO" id="GO:0004803">
    <property type="term" value="F:transposase activity"/>
    <property type="evidence" value="ECO:0007669"/>
    <property type="project" value="InterPro"/>
</dbReference>
<dbReference type="InterPro" id="IPR002513">
    <property type="entry name" value="Tn3_Tnp_DDE_dom"/>
</dbReference>
<dbReference type="InterPro" id="IPR025296">
    <property type="entry name" value="DUF4158"/>
</dbReference>
<keyword evidence="3" id="KW-0238">DNA-binding</keyword>
<evidence type="ECO:0000313" key="7">
    <source>
        <dbReference type="EMBL" id="MBB6229455.1"/>
    </source>
</evidence>
<gene>
    <name evidence="7" type="ORF">FHS79_003658</name>
</gene>
<dbReference type="Pfam" id="PF01526">
    <property type="entry name" value="DDE_Tnp_Tn3"/>
    <property type="match status" value="1"/>
</dbReference>
<sequence>MSDWEKRYLGWEHFPVGLDEAEIAVFFALAEADLAAIKVHRLDTNRLAVAIQIGYMRMTGVALNSVEMIPPAVLTYVAGQLDQTPPQLTSIRALYRRRRRTLYDHQEVARSVLGLRVLSEHGRRKLKTHLRKIVPVQVVQRELVREARRWLQHNRCLQLGERTLLDLAREVRRDFETGLRERLSQIIGDVPATRWVDELRAEASPGVSRLEWLRAGPKSKRPKGLADHFGKLRFLKEMGADRLDLGLTEPALRALAMPLRHRKAAALRPGTDQLALACFLRLRRHELGDHGVDVALHRTADVWRQARQRAEDRQAGLWRRLRQLPQDLALLAGDASLEDSRFRAAALELVAPFVAQEAIAPTTRVALIREELAGQGLAVSELLAAFTEIGVDVSGNAALTLALSTLARIDGENAKMLPQATVNPFGATWQGLIAQADRRQALGAYKAATLLLLKRTLRNGQAHCPVSLRYRAIDDQLIPDTTWRRDKWVLIRALGLPGGPEQALSGLRARLGSGLAMLAQAVKAGDVRVEDGHFVIPKIKPDVEDPATAVVRRRIFGRIGPTQLADILVETDSVTRFSHAALGRAPRGDAELIAFYAALLALGSDLSAADMARMVPGLAADTVAAMIRRIEHSLDHGKSGLRAANNTVLDHFRRLPVAKLWGDGVTASSDMMSIETSRKLWSARLDPRRRTASVGTYTHILDQWAIAWDQPILLGTRQAGAAIEGALRHTGIERLAVDTHGYTHFAAGIGKALGIDLCVRPSGLADRKLYLPRGFAVPDALIPITRCSVAPGTIVRGYDEFLRVAASLKHGWCSASWLIERFGSAAKGNPVYETGAAIGELARTIHLCDYLANEEYRRTIHALLAQGEAVHTLQRAIHDGPITAAHGRSNEELTAISGALTLIANLVIFWNARNIDAIVTEAPDQFDQTHLARIAPIAHAHINMRGTLRFNLQLHRDALLDYSLKITPKAQNWRQSRK</sequence>
<evidence type="ECO:0000256" key="1">
    <source>
        <dbReference type="ARBA" id="ARBA00009402"/>
    </source>
</evidence>
<comment type="similarity">
    <text evidence="1">Belongs to the transposase 7 family.</text>
</comment>
<reference evidence="7 8" key="1">
    <citation type="submission" date="2020-08" db="EMBL/GenBank/DDBJ databases">
        <title>Genomic Encyclopedia of Type Strains, Phase IV (KMG-IV): sequencing the most valuable type-strain genomes for metagenomic binning, comparative biology and taxonomic classification.</title>
        <authorList>
            <person name="Goeker M."/>
        </authorList>
    </citation>
    <scope>NUCLEOTIDE SEQUENCE [LARGE SCALE GENOMIC DNA]</scope>
    <source>
        <strain evidence="7 8">DSM 102189</strain>
    </source>
</reference>
<organism evidence="7 8">
    <name type="scientific">Polymorphobacter multimanifer</name>
    <dbReference type="NCBI Taxonomy" id="1070431"/>
    <lineage>
        <taxon>Bacteria</taxon>
        <taxon>Pseudomonadati</taxon>
        <taxon>Pseudomonadota</taxon>
        <taxon>Alphaproteobacteria</taxon>
        <taxon>Sphingomonadales</taxon>
        <taxon>Sphingosinicellaceae</taxon>
        <taxon>Polymorphobacter</taxon>
    </lineage>
</organism>
<evidence type="ECO:0000259" key="5">
    <source>
        <dbReference type="Pfam" id="PF01526"/>
    </source>
</evidence>
<feature type="domain" description="DUF4158" evidence="6">
    <location>
        <begin position="14"/>
        <end position="170"/>
    </location>
</feature>